<feature type="region of interest" description="Disordered" evidence="7">
    <location>
        <begin position="205"/>
        <end position="227"/>
    </location>
</feature>
<evidence type="ECO:0000313" key="10">
    <source>
        <dbReference type="EMBL" id="KAJ1730464.1"/>
    </source>
</evidence>
<dbReference type="InterPro" id="IPR001357">
    <property type="entry name" value="BRCT_dom"/>
</dbReference>
<comment type="caution">
    <text evidence="10">The sequence shown here is derived from an EMBL/GenBank/DDBJ whole genome shotgun (WGS) entry which is preliminary data.</text>
</comment>
<dbReference type="AlphaFoldDB" id="A0A9W8CYM6"/>
<dbReference type="Gene3D" id="3.40.50.10190">
    <property type="entry name" value="BRCT domain"/>
    <property type="match status" value="1"/>
</dbReference>
<dbReference type="PANTHER" id="PTHR23081">
    <property type="entry name" value="RNA POLYMERASE II CTD PHOSPHATASE"/>
    <property type="match status" value="1"/>
</dbReference>
<comment type="function">
    <text evidence="6">This promotes the activity of RNA polymerase II.</text>
</comment>
<proteinExistence type="predicted"/>
<dbReference type="Proteomes" id="UP001143981">
    <property type="component" value="Unassembled WGS sequence"/>
</dbReference>
<evidence type="ECO:0000256" key="5">
    <source>
        <dbReference type="ARBA" id="ARBA00048336"/>
    </source>
</evidence>
<feature type="non-terminal residue" evidence="10">
    <location>
        <position position="699"/>
    </location>
</feature>
<comment type="subcellular location">
    <subcellularLocation>
        <location evidence="1 6">Nucleus</location>
    </subcellularLocation>
</comment>
<keyword evidence="2 6" id="KW-0378">Hydrolase</keyword>
<accession>A0A9W8CYM6</accession>
<dbReference type="PANTHER" id="PTHR23081:SF36">
    <property type="entry name" value="RNA POLYMERASE II SUBUNIT A C-TERMINAL DOMAIN PHOSPHATASE"/>
    <property type="match status" value="1"/>
</dbReference>
<dbReference type="PROSITE" id="PS50969">
    <property type="entry name" value="FCP1"/>
    <property type="match status" value="1"/>
</dbReference>
<dbReference type="SMART" id="SM00577">
    <property type="entry name" value="CPDc"/>
    <property type="match status" value="1"/>
</dbReference>
<dbReference type="SMART" id="SM00292">
    <property type="entry name" value="BRCT"/>
    <property type="match status" value="1"/>
</dbReference>
<feature type="compositionally biased region" description="Polar residues" evidence="7">
    <location>
        <begin position="580"/>
        <end position="592"/>
    </location>
</feature>
<dbReference type="InterPro" id="IPR023214">
    <property type="entry name" value="HAD_sf"/>
</dbReference>
<comment type="catalytic activity">
    <reaction evidence="5 6">
        <text>O-phospho-L-threonyl-[protein] + H2O = L-threonyl-[protein] + phosphate</text>
        <dbReference type="Rhea" id="RHEA:47004"/>
        <dbReference type="Rhea" id="RHEA-COMP:11060"/>
        <dbReference type="Rhea" id="RHEA-COMP:11605"/>
        <dbReference type="ChEBI" id="CHEBI:15377"/>
        <dbReference type="ChEBI" id="CHEBI:30013"/>
        <dbReference type="ChEBI" id="CHEBI:43474"/>
        <dbReference type="ChEBI" id="CHEBI:61977"/>
        <dbReference type="EC" id="3.1.3.16"/>
    </reaction>
</comment>
<dbReference type="CDD" id="cd07521">
    <property type="entry name" value="HAD_FCP1-like"/>
    <property type="match status" value="1"/>
</dbReference>
<dbReference type="PROSITE" id="PS50172">
    <property type="entry name" value="BRCT"/>
    <property type="match status" value="1"/>
</dbReference>
<dbReference type="EMBL" id="JANBOI010000451">
    <property type="protein sequence ID" value="KAJ1730464.1"/>
    <property type="molecule type" value="Genomic_DNA"/>
</dbReference>
<dbReference type="SUPFAM" id="SSF52113">
    <property type="entry name" value="BRCT domain"/>
    <property type="match status" value="1"/>
</dbReference>
<evidence type="ECO:0000259" key="8">
    <source>
        <dbReference type="PROSITE" id="PS50172"/>
    </source>
</evidence>
<gene>
    <name evidence="10" type="primary">fcp1</name>
    <name evidence="10" type="ORF">LPJ61_002994</name>
</gene>
<dbReference type="GO" id="GO:0008420">
    <property type="term" value="F:RNA polymerase II CTD heptapeptide repeat phosphatase activity"/>
    <property type="evidence" value="ECO:0007669"/>
    <property type="project" value="UniProtKB-UniRule"/>
</dbReference>
<evidence type="ECO:0000259" key="9">
    <source>
        <dbReference type="PROSITE" id="PS50969"/>
    </source>
</evidence>
<evidence type="ECO:0000256" key="7">
    <source>
        <dbReference type="SAM" id="MobiDB-lite"/>
    </source>
</evidence>
<dbReference type="SUPFAM" id="SSF56784">
    <property type="entry name" value="HAD-like"/>
    <property type="match status" value="1"/>
</dbReference>
<dbReference type="InterPro" id="IPR039189">
    <property type="entry name" value="Fcp1"/>
</dbReference>
<evidence type="ECO:0000313" key="11">
    <source>
        <dbReference type="Proteomes" id="UP001143981"/>
    </source>
</evidence>
<dbReference type="CDD" id="cd06850">
    <property type="entry name" value="biotinyl_domain"/>
    <property type="match status" value="1"/>
</dbReference>
<feature type="compositionally biased region" description="Low complexity" evidence="7">
    <location>
        <begin position="640"/>
        <end position="659"/>
    </location>
</feature>
<evidence type="ECO:0000256" key="6">
    <source>
        <dbReference type="RuleBase" id="RU366066"/>
    </source>
</evidence>
<dbReference type="Gene3D" id="2.40.50.100">
    <property type="match status" value="1"/>
</dbReference>
<comment type="catalytic activity">
    <reaction evidence="4 6">
        <text>O-phospho-L-seryl-[protein] + H2O = L-seryl-[protein] + phosphate</text>
        <dbReference type="Rhea" id="RHEA:20629"/>
        <dbReference type="Rhea" id="RHEA-COMP:9863"/>
        <dbReference type="Rhea" id="RHEA-COMP:11604"/>
        <dbReference type="ChEBI" id="CHEBI:15377"/>
        <dbReference type="ChEBI" id="CHEBI:29999"/>
        <dbReference type="ChEBI" id="CHEBI:43474"/>
        <dbReference type="ChEBI" id="CHEBI:83421"/>
        <dbReference type="EC" id="3.1.3.16"/>
    </reaction>
</comment>
<organism evidence="10 11">
    <name type="scientific">Coemansia biformis</name>
    <dbReference type="NCBI Taxonomy" id="1286918"/>
    <lineage>
        <taxon>Eukaryota</taxon>
        <taxon>Fungi</taxon>
        <taxon>Fungi incertae sedis</taxon>
        <taxon>Zoopagomycota</taxon>
        <taxon>Kickxellomycotina</taxon>
        <taxon>Kickxellomycetes</taxon>
        <taxon>Kickxellales</taxon>
        <taxon>Kickxellaceae</taxon>
        <taxon>Coemansia</taxon>
    </lineage>
</organism>
<feature type="region of interest" description="Disordered" evidence="7">
    <location>
        <begin position="557"/>
        <end position="612"/>
    </location>
</feature>
<evidence type="ECO:0000256" key="1">
    <source>
        <dbReference type="ARBA" id="ARBA00004123"/>
    </source>
</evidence>
<dbReference type="InterPro" id="IPR036420">
    <property type="entry name" value="BRCT_dom_sf"/>
</dbReference>
<dbReference type="InterPro" id="IPR036412">
    <property type="entry name" value="HAD-like_sf"/>
</dbReference>
<name>A0A9W8CYM6_9FUNG</name>
<feature type="domain" description="FCP1 homology" evidence="9">
    <location>
        <begin position="168"/>
        <end position="362"/>
    </location>
</feature>
<sequence length="699" mass="76963">MDNAQQLGIPRKHQPAVVVGLQVKQGDRVAKQAPVLVYEYKANLNTSSSESPDYEVVRAMGKKVAADGTFAKREYLRSPFEGEISGIMCRVGDSVTHGQPLVEVTMSCAHGTVFNGLCALCGKDVSNIDLSGIPDTQANIDMFHESKGLKVSSDVAMTIGESSRDALWQQRKLSLIIDLDQTIIHANASLDPGFESWLIDNYKGPGSPSPMREGDETDGARQSPAERHLPSDIGAFYLSDSVHRYFIKLRPGLHEFLENLSRLYEMHIYTLGSRPYADAVTAIIDPDGRYFNHRVLSYGETNSWTKSLSRLFPVDTSMVAIIDDRADVWGWPPNLIKVHRYEFFRSIGDINAANLPPQSPLDEKSDDDIPIVGNGKGEDTSRQETASPSQSLFLGTDDRELYMLQGLLSRMHTGYYEALDASGTEHPPDLADILTAEKKSVLSGVTIVFSAAFPINPGSPPPHCTELWHRALMFGARCELEITDRTTHVVAGKPETEKVHAARKRGRAATGAVPPIVVKIQWLLESIRRWQKLDEEEFLWYSEDKDVVARIRKAATGRMGPGRSGLSSTTRKRLMGQEPTRGSDNYESANTTDIEDELERQEAGLEEHEAEVDSFMQNLDWDDLEREAMEDSESEDGSDSARTPSAGASRAGSRATSSTDLRHVAMRQAAKQRIPHGGATGDPAELGDDAQADSSDAFA</sequence>
<keyword evidence="11" id="KW-1185">Reference proteome</keyword>
<dbReference type="Gene3D" id="1.10.287.10">
    <property type="entry name" value="S15/NS1, RNA-binding"/>
    <property type="match status" value="1"/>
</dbReference>
<dbReference type="OrthoDB" id="10249888at2759"/>
<keyword evidence="3 6" id="KW-0539">Nucleus</keyword>
<dbReference type="InterPro" id="IPR011947">
    <property type="entry name" value="FCP1_euk"/>
</dbReference>
<evidence type="ECO:0000256" key="4">
    <source>
        <dbReference type="ARBA" id="ARBA00047761"/>
    </source>
</evidence>
<dbReference type="CDD" id="cd17729">
    <property type="entry name" value="BRCT_CTDP1"/>
    <property type="match status" value="1"/>
</dbReference>
<feature type="region of interest" description="Disordered" evidence="7">
    <location>
        <begin position="355"/>
        <end position="390"/>
    </location>
</feature>
<evidence type="ECO:0000256" key="2">
    <source>
        <dbReference type="ARBA" id="ARBA00022801"/>
    </source>
</evidence>
<dbReference type="EC" id="3.1.3.16" evidence="6"/>
<feature type="compositionally biased region" description="Acidic residues" evidence="7">
    <location>
        <begin position="626"/>
        <end position="638"/>
    </location>
</feature>
<dbReference type="InterPro" id="IPR004274">
    <property type="entry name" value="FCP1_dom"/>
</dbReference>
<evidence type="ECO:0000256" key="3">
    <source>
        <dbReference type="ARBA" id="ARBA00023242"/>
    </source>
</evidence>
<feature type="domain" description="BRCT" evidence="8">
    <location>
        <begin position="437"/>
        <end position="540"/>
    </location>
</feature>
<reference evidence="10" key="1">
    <citation type="submission" date="2022-07" db="EMBL/GenBank/DDBJ databases">
        <title>Phylogenomic reconstructions and comparative analyses of Kickxellomycotina fungi.</title>
        <authorList>
            <person name="Reynolds N.K."/>
            <person name="Stajich J.E."/>
            <person name="Barry K."/>
            <person name="Grigoriev I.V."/>
            <person name="Crous P."/>
            <person name="Smith M.E."/>
        </authorList>
    </citation>
    <scope>NUCLEOTIDE SEQUENCE</scope>
    <source>
        <strain evidence="10">BCRC 34381</strain>
    </source>
</reference>
<dbReference type="NCBIfam" id="TIGR02250">
    <property type="entry name" value="FCP1_euk"/>
    <property type="match status" value="1"/>
</dbReference>
<dbReference type="Gene3D" id="3.40.50.1000">
    <property type="entry name" value="HAD superfamily/HAD-like"/>
    <property type="match status" value="1"/>
</dbReference>
<protein>
    <recommendedName>
        <fullName evidence="6">RNA polymerase II subunit A C-terminal domain phosphatase</fullName>
        <ecNumber evidence="6">3.1.3.16</ecNumber>
    </recommendedName>
</protein>
<dbReference type="Pfam" id="PF03031">
    <property type="entry name" value="NIF"/>
    <property type="match status" value="1"/>
</dbReference>
<feature type="region of interest" description="Disordered" evidence="7">
    <location>
        <begin position="626"/>
        <end position="699"/>
    </location>
</feature>
<dbReference type="GO" id="GO:0005634">
    <property type="term" value="C:nucleus"/>
    <property type="evidence" value="ECO:0007669"/>
    <property type="project" value="UniProtKB-SubCell"/>
</dbReference>